<accession>A0A6N2LX65</accession>
<sequence>MSSSFIRELHLNLLSNRPGFFRITFLSSKSLINILDFHENKVEGLHIYEKHKQLRQRGRDRKYIHIINSHI</sequence>
<gene>
    <name evidence="1" type="ORF">SVIM_LOCUS281022</name>
</gene>
<protein>
    <submittedName>
        <fullName evidence="1">Uncharacterized protein</fullName>
    </submittedName>
</protein>
<proteinExistence type="predicted"/>
<name>A0A6N2LX65_SALVM</name>
<evidence type="ECO:0000313" key="1">
    <source>
        <dbReference type="EMBL" id="VFU45092.1"/>
    </source>
</evidence>
<dbReference type="EMBL" id="CAADRP010001618">
    <property type="protein sequence ID" value="VFU45092.1"/>
    <property type="molecule type" value="Genomic_DNA"/>
</dbReference>
<dbReference type="AlphaFoldDB" id="A0A6N2LX65"/>
<reference evidence="1" key="1">
    <citation type="submission" date="2019-03" db="EMBL/GenBank/DDBJ databases">
        <authorList>
            <person name="Mank J."/>
            <person name="Almeida P."/>
        </authorList>
    </citation>
    <scope>NUCLEOTIDE SEQUENCE</scope>
    <source>
        <strain evidence="1">78183</strain>
    </source>
</reference>
<organism evidence="1">
    <name type="scientific">Salix viminalis</name>
    <name type="common">Common osier</name>
    <name type="synonym">Basket willow</name>
    <dbReference type="NCBI Taxonomy" id="40686"/>
    <lineage>
        <taxon>Eukaryota</taxon>
        <taxon>Viridiplantae</taxon>
        <taxon>Streptophyta</taxon>
        <taxon>Embryophyta</taxon>
        <taxon>Tracheophyta</taxon>
        <taxon>Spermatophyta</taxon>
        <taxon>Magnoliopsida</taxon>
        <taxon>eudicotyledons</taxon>
        <taxon>Gunneridae</taxon>
        <taxon>Pentapetalae</taxon>
        <taxon>rosids</taxon>
        <taxon>fabids</taxon>
        <taxon>Malpighiales</taxon>
        <taxon>Salicaceae</taxon>
        <taxon>Saliceae</taxon>
        <taxon>Salix</taxon>
    </lineage>
</organism>